<dbReference type="Pfam" id="PF00392">
    <property type="entry name" value="GntR"/>
    <property type="match status" value="1"/>
</dbReference>
<keyword evidence="7" id="KW-1185">Reference proteome</keyword>
<keyword evidence="3" id="KW-0804">Transcription</keyword>
<dbReference type="GO" id="GO:0003700">
    <property type="term" value="F:DNA-binding transcription factor activity"/>
    <property type="evidence" value="ECO:0007669"/>
    <property type="project" value="InterPro"/>
</dbReference>
<evidence type="ECO:0000259" key="5">
    <source>
        <dbReference type="PROSITE" id="PS50949"/>
    </source>
</evidence>
<feature type="compositionally biased region" description="Low complexity" evidence="4">
    <location>
        <begin position="21"/>
        <end position="36"/>
    </location>
</feature>
<dbReference type="GO" id="GO:0003677">
    <property type="term" value="F:DNA binding"/>
    <property type="evidence" value="ECO:0007669"/>
    <property type="project" value="UniProtKB-KW"/>
</dbReference>
<feature type="domain" description="HTH gntR-type" evidence="5">
    <location>
        <begin position="41"/>
        <end position="108"/>
    </location>
</feature>
<evidence type="ECO:0000256" key="3">
    <source>
        <dbReference type="ARBA" id="ARBA00023163"/>
    </source>
</evidence>
<proteinExistence type="predicted"/>
<dbReference type="AlphaFoldDB" id="A0A4U1L3L0"/>
<accession>A0A4U1L3L0</accession>
<evidence type="ECO:0000313" key="7">
    <source>
        <dbReference type="Proteomes" id="UP000309138"/>
    </source>
</evidence>
<protein>
    <submittedName>
        <fullName evidence="6">GntR family transcriptional regulator</fullName>
    </submittedName>
</protein>
<feature type="region of interest" description="Disordered" evidence="4">
    <location>
        <begin position="1"/>
        <end position="42"/>
    </location>
</feature>
<dbReference type="SUPFAM" id="SSF46785">
    <property type="entry name" value="Winged helix' DNA-binding domain"/>
    <property type="match status" value="1"/>
</dbReference>
<keyword evidence="1" id="KW-0805">Transcription regulation</keyword>
<name>A0A4U1L3L0_9SPHN</name>
<evidence type="ECO:0000256" key="4">
    <source>
        <dbReference type="SAM" id="MobiDB-lite"/>
    </source>
</evidence>
<evidence type="ECO:0000256" key="2">
    <source>
        <dbReference type="ARBA" id="ARBA00023125"/>
    </source>
</evidence>
<sequence length="233" mass="24724">MPFGAAAGRGAGASRRRGRLTARAGRGGRATSPRAGTMSPTQAMERSYAALKQLLRDGAFAPGYRLEANRIAEELGVSMTPVRDALNRLAGEQLVEASSGEGFHVPRPGEAELRDLYEWNSALAVMAASTARIKPAAGAVEEVMGADTLADATAACFVLLAASSPNAELRTAVARASDRLHPFRIAESQVLEPVLGELEELLDPSPRRPAAIRRYHLARMRAAGELLRARSGL</sequence>
<evidence type="ECO:0000313" key="6">
    <source>
        <dbReference type="EMBL" id="TKD51487.1"/>
    </source>
</evidence>
<dbReference type="InterPro" id="IPR036390">
    <property type="entry name" value="WH_DNA-bd_sf"/>
</dbReference>
<dbReference type="PROSITE" id="PS50949">
    <property type="entry name" value="HTH_GNTR"/>
    <property type="match status" value="1"/>
</dbReference>
<reference evidence="6 7" key="1">
    <citation type="submission" date="2019-04" db="EMBL/GenBank/DDBJ databases">
        <authorList>
            <person name="Yang Y."/>
            <person name="Wei D."/>
        </authorList>
    </citation>
    <scope>NUCLEOTIDE SEQUENCE [LARGE SCALE GENOMIC DNA]</scope>
    <source>
        <strain evidence="6 7">L-1-4w-11</strain>
    </source>
</reference>
<gene>
    <name evidence="6" type="ORF">FBR43_12530</name>
</gene>
<dbReference type="InterPro" id="IPR000524">
    <property type="entry name" value="Tscrpt_reg_HTH_GntR"/>
</dbReference>
<evidence type="ECO:0000256" key="1">
    <source>
        <dbReference type="ARBA" id="ARBA00023015"/>
    </source>
</evidence>
<dbReference type="Gene3D" id="1.10.10.10">
    <property type="entry name" value="Winged helix-like DNA-binding domain superfamily/Winged helix DNA-binding domain"/>
    <property type="match status" value="1"/>
</dbReference>
<comment type="caution">
    <text evidence="6">The sequence shown here is derived from an EMBL/GenBank/DDBJ whole genome shotgun (WGS) entry which is preliminary data.</text>
</comment>
<organism evidence="6 7">
    <name type="scientific">Sphingomonas baiyangensis</name>
    <dbReference type="NCBI Taxonomy" id="2572576"/>
    <lineage>
        <taxon>Bacteria</taxon>
        <taxon>Pseudomonadati</taxon>
        <taxon>Pseudomonadota</taxon>
        <taxon>Alphaproteobacteria</taxon>
        <taxon>Sphingomonadales</taxon>
        <taxon>Sphingomonadaceae</taxon>
        <taxon>Sphingomonas</taxon>
    </lineage>
</organism>
<dbReference type="SMART" id="SM00345">
    <property type="entry name" value="HTH_GNTR"/>
    <property type="match status" value="1"/>
</dbReference>
<dbReference type="PANTHER" id="PTHR43537">
    <property type="entry name" value="TRANSCRIPTIONAL REGULATOR, GNTR FAMILY"/>
    <property type="match status" value="1"/>
</dbReference>
<dbReference type="OrthoDB" id="8479543at2"/>
<dbReference type="PANTHER" id="PTHR43537:SF5">
    <property type="entry name" value="UXU OPERON TRANSCRIPTIONAL REGULATOR"/>
    <property type="match status" value="1"/>
</dbReference>
<dbReference type="EMBL" id="SWKR01000002">
    <property type="protein sequence ID" value="TKD51487.1"/>
    <property type="molecule type" value="Genomic_DNA"/>
</dbReference>
<keyword evidence="2" id="KW-0238">DNA-binding</keyword>
<dbReference type="Proteomes" id="UP000309138">
    <property type="component" value="Unassembled WGS sequence"/>
</dbReference>
<dbReference type="InterPro" id="IPR036388">
    <property type="entry name" value="WH-like_DNA-bd_sf"/>
</dbReference>